<feature type="compositionally biased region" description="Polar residues" evidence="1">
    <location>
        <begin position="362"/>
        <end position="374"/>
    </location>
</feature>
<dbReference type="EMBL" id="CP017816">
    <property type="protein sequence ID" value="APA07650.1"/>
    <property type="molecule type" value="Genomic_DNA"/>
</dbReference>
<reference evidence="4" key="1">
    <citation type="journal article" date="2017" name="Genome Biol. Evol.">
        <title>The complete genome sequence of the phytopathogenic fungus Sclerotinia sclerotiorum reveals insights into the genome architecture of broad host range pathogens.</title>
        <authorList>
            <person name="Derbyshire M."/>
            <person name="Denton-Giles M."/>
            <person name="Hegedus D."/>
            <person name="Seifbarghy S."/>
            <person name="Rollins J."/>
            <person name="van Kan J."/>
            <person name="Seidl M.F."/>
            <person name="Faino L."/>
            <person name="Mbengue M."/>
            <person name="Navaud O."/>
            <person name="Raffaele S."/>
            <person name="Hammond-Kosack K."/>
            <person name="Heard S."/>
            <person name="Oliver R."/>
        </authorList>
    </citation>
    <scope>NUCLEOTIDE SEQUENCE [LARGE SCALE GENOMIC DNA]</scope>
    <source>
        <strain evidence="4">ATCC 18683 / 1980 / Ss-1</strain>
    </source>
</reference>
<feature type="compositionally biased region" description="Basic and acidic residues" evidence="1">
    <location>
        <begin position="295"/>
        <end position="307"/>
    </location>
</feature>
<sequence>MSFGESPSDIIIVVAFCRELYRKCRAAGGEYDETSREVRGLYTVFKHLKSEVKDGNSPLSRNWSIWVRQLAPIVSDCSFTLKQLNGLLLEYGRLFEGSGVENGSSKTSWDKKRFGSNEMDRLGAIRVKLISHKTSLTLFLDSIQLQEKGKKKMGSNEQGEQLDIILDMVDHIAAKMSHRGGTFMTSHEDGDEQIWKQFRRRLISEGFSRDVLQKHKDALRAYIRQMEHDGLLAGKPPTPQIPSPVSPHPERWINLTRSESSHAQPVSFNSIGNDDRGTREMKQREENVKLPTSIKLERLKPEPHLDSWFEGQSERQPTSIRRQLSPRLTHRTSAAQLTKPEWQLDTCGSESDTSSIHRHQTKSPPNIIQTSDLSLSPVLATPQLLPPPSPSTHHSQSHPNEATRSMAPRPNRSSDRATSKRTRRVRFDLSESQPSPKMNTPVNETSPRHDSTTPVATLGSDSYGNEISPGVIWTKVKRYFISPEVLNQDGRRYVVRPDFVAIYGALTKEELQNYASRSYALREERWRKHHQAAMGPKEASSKEKLPGARRRRNSSSSESSSGENSTSASDSDSDSGWNSDSESESDSNSNSESDSNSDSNSDSDSDDDSHKKKGKGKEEKGSNVKNREDRRERGERGDGDARAERRECVERNDRDREPSYTFFPTSAPYPSPRSPTPAPYQSSPRNEAQPFSTSPNTYQSSPRAPTTAPHQSSPRNEAQPFSPASAPYPSPRSPTPAPYQSSPRNEAQPFSTLPNTYPSSARDQSQPFSTLPNTYQSSPRNEPQPFSTLPNTYQSSPRSPTPAPYPSSPRNEPQPFSKLPNTIPIDTPSLSNIPGLDQSLHGYAPPPMPFLPQPSLYPIRTQETYAPGPSYADPFLSPHLYADSPHSSFPSIPTYPPSQSTSFHLFPSSSNTAYDPEYLPRRRSHHRSHSHSRHSRDHDHNSHRSRNSVRHRDESGFGGTPFTSSWGHDHLTMAGIGGAALGILTLLNEAADAL</sequence>
<dbReference type="OrthoDB" id="7464126at2759"/>
<dbReference type="PANTHER" id="PTHR42081">
    <property type="entry name" value="ZINC FINGER PROTEIN DHHC DOMAIN CONTAINING PROTEIN"/>
    <property type="match status" value="1"/>
</dbReference>
<organism evidence="3 4">
    <name type="scientific">Sclerotinia sclerotiorum (strain ATCC 18683 / 1980 / Ss-1)</name>
    <name type="common">White mold</name>
    <name type="synonym">Whetzelinia sclerotiorum</name>
    <dbReference type="NCBI Taxonomy" id="665079"/>
    <lineage>
        <taxon>Eukaryota</taxon>
        <taxon>Fungi</taxon>
        <taxon>Dikarya</taxon>
        <taxon>Ascomycota</taxon>
        <taxon>Pezizomycotina</taxon>
        <taxon>Leotiomycetes</taxon>
        <taxon>Helotiales</taxon>
        <taxon>Sclerotiniaceae</taxon>
        <taxon>Sclerotinia</taxon>
    </lineage>
</organism>
<dbReference type="InterPro" id="IPR058348">
    <property type="entry name" value="DUF8035"/>
</dbReference>
<feature type="compositionally biased region" description="Basic and acidic residues" evidence="1">
    <location>
        <begin position="273"/>
        <end position="288"/>
    </location>
</feature>
<dbReference type="VEuPathDB" id="FungiDB:sscle_03g024200"/>
<feature type="region of interest" description="Disordered" evidence="1">
    <location>
        <begin position="257"/>
        <end position="461"/>
    </location>
</feature>
<evidence type="ECO:0000256" key="1">
    <source>
        <dbReference type="SAM" id="MobiDB-lite"/>
    </source>
</evidence>
<accession>A0A1D9PY84</accession>
<gene>
    <name evidence="3" type="ORF">sscle_03g024200</name>
</gene>
<evidence type="ECO:0000259" key="2">
    <source>
        <dbReference type="Pfam" id="PF26118"/>
    </source>
</evidence>
<proteinExistence type="predicted"/>
<dbReference type="AlphaFoldDB" id="A0A1D9PY84"/>
<evidence type="ECO:0000313" key="3">
    <source>
        <dbReference type="EMBL" id="APA07650.1"/>
    </source>
</evidence>
<name>A0A1D9PY84_SCLS1</name>
<dbReference type="Proteomes" id="UP000177798">
    <property type="component" value="Chromosome 3"/>
</dbReference>
<feature type="compositionally biased region" description="Pro residues" evidence="1">
    <location>
        <begin position="726"/>
        <end position="737"/>
    </location>
</feature>
<feature type="region of interest" description="Disordered" evidence="1">
    <location>
        <begin position="914"/>
        <end position="962"/>
    </location>
</feature>
<feature type="compositionally biased region" description="Basic residues" evidence="1">
    <location>
        <begin position="921"/>
        <end position="935"/>
    </location>
</feature>
<feature type="compositionally biased region" description="Polar residues" evidence="1">
    <location>
        <begin position="257"/>
        <end position="272"/>
    </location>
</feature>
<feature type="compositionally biased region" description="Polar residues" evidence="1">
    <location>
        <begin position="739"/>
        <end position="798"/>
    </location>
</feature>
<feature type="compositionally biased region" description="Polar residues" evidence="1">
    <location>
        <begin position="452"/>
        <end position="461"/>
    </location>
</feature>
<feature type="compositionally biased region" description="Low complexity" evidence="1">
    <location>
        <begin position="554"/>
        <end position="600"/>
    </location>
</feature>
<feature type="region of interest" description="Disordered" evidence="1">
    <location>
        <begin position="527"/>
        <end position="847"/>
    </location>
</feature>
<feature type="compositionally biased region" description="Basic and acidic residues" evidence="1">
    <location>
        <begin position="616"/>
        <end position="658"/>
    </location>
</feature>
<evidence type="ECO:0000313" key="4">
    <source>
        <dbReference type="Proteomes" id="UP000177798"/>
    </source>
</evidence>
<feature type="domain" description="DUF8035" evidence="2">
    <location>
        <begin position="473"/>
        <end position="524"/>
    </location>
</feature>
<feature type="compositionally biased region" description="Polar residues" evidence="1">
    <location>
        <begin position="430"/>
        <end position="445"/>
    </location>
</feature>
<dbReference type="PRINTS" id="PR01217">
    <property type="entry name" value="PRICHEXTENSN"/>
</dbReference>
<dbReference type="Pfam" id="PF26118">
    <property type="entry name" value="DUF8035"/>
    <property type="match status" value="1"/>
</dbReference>
<feature type="compositionally biased region" description="Pro residues" evidence="1">
    <location>
        <begin position="667"/>
        <end position="678"/>
    </location>
</feature>
<feature type="compositionally biased region" description="Polar residues" evidence="1">
    <location>
        <begin position="681"/>
        <end position="716"/>
    </location>
</feature>
<protein>
    <recommendedName>
        <fullName evidence="2">DUF8035 domain-containing protein</fullName>
    </recommendedName>
</protein>
<dbReference type="PANTHER" id="PTHR42081:SF2">
    <property type="entry name" value="NIPPED-B-LIKE PROTEIN B"/>
    <property type="match status" value="1"/>
</dbReference>